<keyword evidence="1" id="KW-1133">Transmembrane helix</keyword>
<evidence type="ECO:0000259" key="2">
    <source>
        <dbReference type="PROSITE" id="PS51202"/>
    </source>
</evidence>
<evidence type="ECO:0000313" key="4">
    <source>
        <dbReference type="Proteomes" id="UP001374893"/>
    </source>
</evidence>
<evidence type="ECO:0000256" key="1">
    <source>
        <dbReference type="SAM" id="Phobius"/>
    </source>
</evidence>
<dbReference type="InterPro" id="IPR036721">
    <property type="entry name" value="RCK_C_sf"/>
</dbReference>
<dbReference type="PROSITE" id="PS51202">
    <property type="entry name" value="RCK_C"/>
    <property type="match status" value="1"/>
</dbReference>
<keyword evidence="4" id="KW-1185">Reference proteome</keyword>
<reference evidence="3 4" key="1">
    <citation type="submission" date="2021-06" db="EMBL/GenBank/DDBJ databases">
        <title>Complete genome of Haloferula helveola possessing various polysaccharide degrading enzymes.</title>
        <authorList>
            <person name="Takami H."/>
            <person name="Huang C."/>
            <person name="Hamasaki K."/>
        </authorList>
    </citation>
    <scope>NUCLEOTIDE SEQUENCE [LARGE SCALE GENOMIC DNA]</scope>
    <source>
        <strain evidence="3 4">CN-1</strain>
    </source>
</reference>
<feature type="domain" description="RCK C-terminal" evidence="2">
    <location>
        <begin position="143"/>
        <end position="229"/>
    </location>
</feature>
<keyword evidence="1" id="KW-0812">Transmembrane</keyword>
<evidence type="ECO:0000313" key="3">
    <source>
        <dbReference type="EMBL" id="BCX46363.1"/>
    </source>
</evidence>
<dbReference type="RefSeq" id="WP_353415604.1">
    <property type="nucleotide sequence ID" value="NZ_BAABRH010000005.1"/>
</dbReference>
<dbReference type="EMBL" id="AP024702">
    <property type="protein sequence ID" value="BCX46363.1"/>
    <property type="molecule type" value="Genomic_DNA"/>
</dbReference>
<dbReference type="Proteomes" id="UP001374893">
    <property type="component" value="Chromosome"/>
</dbReference>
<name>A0ABN6H057_9BACT</name>
<feature type="transmembrane region" description="Helical" evidence="1">
    <location>
        <begin position="102"/>
        <end position="122"/>
    </location>
</feature>
<proteinExistence type="predicted"/>
<feature type="transmembrane region" description="Helical" evidence="1">
    <location>
        <begin position="66"/>
        <end position="90"/>
    </location>
</feature>
<sequence>MMVSMIALATIVVVALLIVQLGANALALTGMSQAAARFQAASAFFGVGFTTQEAEMVVNHPVRRRIILHLIIAGNVGITSALATLIVTLMNNDPEGMAGGVLLLWILGALVGVGLLLNVGFVKKPMDSLMRSLLKRLGVVQALDYDVLLRVKQGFSVAEVELIEGHPFIGKALGQSRPGDQGIVILGVYRKDGRFVGAPGRDEVLEEGDLIMVYGSDHDVGRLRSGYRDGTVSA</sequence>
<protein>
    <submittedName>
        <fullName evidence="3">Potassium transporter TrkA</fullName>
    </submittedName>
</protein>
<dbReference type="InterPro" id="IPR006037">
    <property type="entry name" value="RCK_C"/>
</dbReference>
<dbReference type="Pfam" id="PF02080">
    <property type="entry name" value="TrkA_C"/>
    <property type="match status" value="1"/>
</dbReference>
<dbReference type="SUPFAM" id="SSF116726">
    <property type="entry name" value="TrkA C-terminal domain-like"/>
    <property type="match status" value="1"/>
</dbReference>
<dbReference type="Gene3D" id="3.30.70.1450">
    <property type="entry name" value="Regulator of K+ conductance, C-terminal domain"/>
    <property type="match status" value="1"/>
</dbReference>
<organism evidence="3 4">
    <name type="scientific">Haloferula helveola</name>
    <dbReference type="NCBI Taxonomy" id="490095"/>
    <lineage>
        <taxon>Bacteria</taxon>
        <taxon>Pseudomonadati</taxon>
        <taxon>Verrucomicrobiota</taxon>
        <taxon>Verrucomicrobiia</taxon>
        <taxon>Verrucomicrobiales</taxon>
        <taxon>Verrucomicrobiaceae</taxon>
        <taxon>Haloferula</taxon>
    </lineage>
</organism>
<accession>A0ABN6H057</accession>
<keyword evidence="1" id="KW-0472">Membrane</keyword>
<gene>
    <name evidence="3" type="ORF">HAHE_02710</name>
</gene>